<comment type="similarity">
    <text evidence="1">Belongs to the PEP-utilizing enzyme family.</text>
</comment>
<evidence type="ECO:0000256" key="1">
    <source>
        <dbReference type="ARBA" id="ARBA00007837"/>
    </source>
</evidence>
<dbReference type="Pfam" id="PF01326">
    <property type="entry name" value="PPDK_N"/>
    <property type="match status" value="1"/>
</dbReference>
<feature type="domain" description="Pyruvate phosphate dikinase AMP/ATP-binding" evidence="2">
    <location>
        <begin position="3"/>
        <end position="245"/>
    </location>
</feature>
<dbReference type="Proteomes" id="UP000014500">
    <property type="component" value="Unassembled WGS sequence"/>
</dbReference>
<dbReference type="SUPFAM" id="SSF56059">
    <property type="entry name" value="Glutathione synthetase ATP-binding domain-like"/>
    <property type="match status" value="1"/>
</dbReference>
<dbReference type="EnsemblMetazoa" id="SMAR007077-RA">
    <property type="protein sequence ID" value="SMAR007077-PA"/>
    <property type="gene ID" value="SMAR007077"/>
</dbReference>
<protein>
    <recommendedName>
        <fullName evidence="2">Pyruvate phosphate dikinase AMP/ATP-binding domain-containing protein</fullName>
    </recommendedName>
</protein>
<proteinExistence type="inferred from homology"/>
<evidence type="ECO:0000259" key="2">
    <source>
        <dbReference type="Pfam" id="PF01326"/>
    </source>
</evidence>
<dbReference type="Gene3D" id="3.30.1490.20">
    <property type="entry name" value="ATP-grasp fold, A domain"/>
    <property type="match status" value="1"/>
</dbReference>
<organism evidence="3 4">
    <name type="scientific">Strigamia maritima</name>
    <name type="common">European centipede</name>
    <name type="synonym">Geophilus maritimus</name>
    <dbReference type="NCBI Taxonomy" id="126957"/>
    <lineage>
        <taxon>Eukaryota</taxon>
        <taxon>Metazoa</taxon>
        <taxon>Ecdysozoa</taxon>
        <taxon>Arthropoda</taxon>
        <taxon>Myriapoda</taxon>
        <taxon>Chilopoda</taxon>
        <taxon>Pleurostigmophora</taxon>
        <taxon>Geophilomorpha</taxon>
        <taxon>Linotaeniidae</taxon>
        <taxon>Strigamia</taxon>
    </lineage>
</organism>
<dbReference type="InterPro" id="IPR051549">
    <property type="entry name" value="PEP_Utilizing_Enz"/>
</dbReference>
<dbReference type="InterPro" id="IPR013815">
    <property type="entry name" value="ATP_grasp_subdomain_1"/>
</dbReference>
<dbReference type="PANTHER" id="PTHR43615">
    <property type="entry name" value="PHOSPHOENOLPYRUVATE SYNTHASE-RELATED"/>
    <property type="match status" value="1"/>
</dbReference>
<evidence type="ECO:0000313" key="4">
    <source>
        <dbReference type="Proteomes" id="UP000014500"/>
    </source>
</evidence>
<dbReference type="EMBL" id="JH431738">
    <property type="status" value="NOT_ANNOTATED_CDS"/>
    <property type="molecule type" value="Genomic_DNA"/>
</dbReference>
<accession>T1J0M4</accession>
<dbReference type="GO" id="GO:0005524">
    <property type="term" value="F:ATP binding"/>
    <property type="evidence" value="ECO:0007669"/>
    <property type="project" value="InterPro"/>
</dbReference>
<dbReference type="HOGENOM" id="CLU_007308_6_0_1"/>
<reference evidence="3" key="2">
    <citation type="submission" date="2015-02" db="UniProtKB">
        <authorList>
            <consortium name="EnsemblMetazoa"/>
        </authorList>
    </citation>
    <scope>IDENTIFICATION</scope>
</reference>
<dbReference type="OMA" id="THANTGE"/>
<dbReference type="GO" id="GO:0016301">
    <property type="term" value="F:kinase activity"/>
    <property type="evidence" value="ECO:0007669"/>
    <property type="project" value="InterPro"/>
</dbReference>
<keyword evidence="4" id="KW-1185">Reference proteome</keyword>
<reference evidence="4" key="1">
    <citation type="submission" date="2011-05" db="EMBL/GenBank/DDBJ databases">
        <authorList>
            <person name="Richards S.R."/>
            <person name="Qu J."/>
            <person name="Jiang H."/>
            <person name="Jhangiani S.N."/>
            <person name="Agravi P."/>
            <person name="Goodspeed R."/>
            <person name="Gross S."/>
            <person name="Mandapat C."/>
            <person name="Jackson L."/>
            <person name="Mathew T."/>
            <person name="Pu L."/>
            <person name="Thornton R."/>
            <person name="Saada N."/>
            <person name="Wilczek-Boney K.B."/>
            <person name="Lee S."/>
            <person name="Kovar C."/>
            <person name="Wu Y."/>
            <person name="Scherer S.E."/>
            <person name="Worley K.C."/>
            <person name="Muzny D.M."/>
            <person name="Gibbs R."/>
        </authorList>
    </citation>
    <scope>NUCLEOTIDE SEQUENCE</scope>
    <source>
        <strain evidence="4">Brora</strain>
    </source>
</reference>
<dbReference type="Gene3D" id="3.30.470.20">
    <property type="entry name" value="ATP-grasp fold, B domain"/>
    <property type="match status" value="1"/>
</dbReference>
<sequence>MKQTVLSTEIKQSILKEMENAFGVHYKSMKLAVRSSAIGEDGEELSSAGQNETYLGISGFQNICEAVVNCWASQFTYIAAVYKRQYGQLLNPGMAVVIQEMIPAEVAGVIFTHDPTTGNPGHIIITANYGLGETVVSASAEPDTFIMNRSFDGKLSGKEKILGSKSVQIVQNKNGTETISVKSEKSDKLCLSDEQCLELGLMGILVELSFGSARDIEWCITHGQIYFLQARPITSLDPSSDFEIMHEFDSPIKTELEHCTKANT</sequence>
<dbReference type="eggNOG" id="ENOG502QS3J">
    <property type="taxonomic scope" value="Eukaryota"/>
</dbReference>
<name>T1J0M4_STRMM</name>
<dbReference type="PhylomeDB" id="T1J0M4"/>
<dbReference type="PANTHER" id="PTHR43615:SF1">
    <property type="entry name" value="PPDK_N DOMAIN-CONTAINING PROTEIN"/>
    <property type="match status" value="1"/>
</dbReference>
<dbReference type="AlphaFoldDB" id="T1J0M4"/>
<dbReference type="STRING" id="126957.T1J0M4"/>
<evidence type="ECO:0000313" key="3">
    <source>
        <dbReference type="EnsemblMetazoa" id="SMAR007077-PA"/>
    </source>
</evidence>
<dbReference type="InterPro" id="IPR002192">
    <property type="entry name" value="PPDK_AMP/ATP-bd"/>
</dbReference>